<organism evidence="1 2">
    <name type="scientific">Decorospora gaudefroyi</name>
    <dbReference type="NCBI Taxonomy" id="184978"/>
    <lineage>
        <taxon>Eukaryota</taxon>
        <taxon>Fungi</taxon>
        <taxon>Dikarya</taxon>
        <taxon>Ascomycota</taxon>
        <taxon>Pezizomycotina</taxon>
        <taxon>Dothideomycetes</taxon>
        <taxon>Pleosporomycetidae</taxon>
        <taxon>Pleosporales</taxon>
        <taxon>Pleosporineae</taxon>
        <taxon>Pleosporaceae</taxon>
        <taxon>Decorospora</taxon>
    </lineage>
</organism>
<evidence type="ECO:0000313" key="1">
    <source>
        <dbReference type="EMBL" id="KAF1834688.1"/>
    </source>
</evidence>
<evidence type="ECO:0000313" key="2">
    <source>
        <dbReference type="Proteomes" id="UP000800040"/>
    </source>
</evidence>
<dbReference type="EMBL" id="ML975298">
    <property type="protein sequence ID" value="KAF1834688.1"/>
    <property type="molecule type" value="Genomic_DNA"/>
</dbReference>
<gene>
    <name evidence="1" type="ORF">BDW02DRAFT_568802</name>
</gene>
<proteinExistence type="predicted"/>
<accession>A0A6A5KBK4</accession>
<name>A0A6A5KBK4_9PLEO</name>
<dbReference type="Proteomes" id="UP000800040">
    <property type="component" value="Unassembled WGS sequence"/>
</dbReference>
<protein>
    <submittedName>
        <fullName evidence="1">Uncharacterized protein</fullName>
    </submittedName>
</protein>
<reference evidence="1" key="1">
    <citation type="submission" date="2020-01" db="EMBL/GenBank/DDBJ databases">
        <authorList>
            <consortium name="DOE Joint Genome Institute"/>
            <person name="Haridas S."/>
            <person name="Albert R."/>
            <person name="Binder M."/>
            <person name="Bloem J."/>
            <person name="Labutti K."/>
            <person name="Salamov A."/>
            <person name="Andreopoulos B."/>
            <person name="Baker S.E."/>
            <person name="Barry K."/>
            <person name="Bills G."/>
            <person name="Bluhm B.H."/>
            <person name="Cannon C."/>
            <person name="Castanera R."/>
            <person name="Culley D.E."/>
            <person name="Daum C."/>
            <person name="Ezra D."/>
            <person name="Gonzalez J.B."/>
            <person name="Henrissat B."/>
            <person name="Kuo A."/>
            <person name="Liang C."/>
            <person name="Lipzen A."/>
            <person name="Lutzoni F."/>
            <person name="Magnuson J."/>
            <person name="Mondo S."/>
            <person name="Nolan M."/>
            <person name="Ohm R."/>
            <person name="Pangilinan J."/>
            <person name="Park H.-J."/>
            <person name="Ramirez L."/>
            <person name="Alfaro M."/>
            <person name="Sun H."/>
            <person name="Tritt A."/>
            <person name="Yoshinaga Y."/>
            <person name="Zwiers L.-H."/>
            <person name="Turgeon B.G."/>
            <person name="Goodwin S.B."/>
            <person name="Spatafora J.W."/>
            <person name="Crous P.W."/>
            <person name="Grigoriev I.V."/>
        </authorList>
    </citation>
    <scope>NUCLEOTIDE SEQUENCE</scope>
    <source>
        <strain evidence="1">P77</strain>
    </source>
</reference>
<keyword evidence="2" id="KW-1185">Reference proteome</keyword>
<sequence>MAQRLIRCKGADAQKSRAAVSRCRLLLAERERAELGPGVTRCGGARQGHVPIPDVPARCSTRHKPQWRSLRNPGCTFVFASQVGIVASEHAEH</sequence>
<dbReference type="AlphaFoldDB" id="A0A6A5KBK4"/>